<evidence type="ECO:0000313" key="2">
    <source>
        <dbReference type="EMBL" id="MBR7834180.1"/>
    </source>
</evidence>
<dbReference type="AlphaFoldDB" id="A0A941IMH6"/>
<gene>
    <name evidence="2" type="ORF">KDL01_12970</name>
</gene>
<evidence type="ECO:0000313" key="3">
    <source>
        <dbReference type="Proteomes" id="UP000675781"/>
    </source>
</evidence>
<protein>
    <recommendedName>
        <fullName evidence="1">Rhamnogalacturonase A/B/Epimerase-like pectate lyase domain-containing protein</fullName>
    </recommendedName>
</protein>
<organism evidence="2 3">
    <name type="scientific">Actinospica durhamensis</name>
    <dbReference type="NCBI Taxonomy" id="1508375"/>
    <lineage>
        <taxon>Bacteria</taxon>
        <taxon>Bacillati</taxon>
        <taxon>Actinomycetota</taxon>
        <taxon>Actinomycetes</taxon>
        <taxon>Catenulisporales</taxon>
        <taxon>Actinospicaceae</taxon>
        <taxon>Actinospica</taxon>
    </lineage>
</organism>
<dbReference type="Pfam" id="PF12708">
    <property type="entry name" value="Pect-lyase_RHGA_epim"/>
    <property type="match status" value="1"/>
</dbReference>
<keyword evidence="3" id="KW-1185">Reference proteome</keyword>
<name>A0A941IMH6_9ACTN</name>
<sequence length="505" mass="51507">MVGAGGIAAAATIASVERASAAATGTAGWYDVTTYGAKGDGATNSGADDSAAIQAAMTDAATAGGGVVYFPPGTYRVLTPLQGASGVRLLGAHSSSSAILTNSASTPVLLMDGSFISGMEIGYLTLHASLDTYTADPTFTPAQTHLITGADLKALYLHDCQLRQDSPNHSIWFADYDATTGEDRRAKLLLECVFERNLEFAIGATRTNPAWALNAAAGGINVATWRDNVCWNGVVEPDGTVVADDTQYWYEVTASGANATNEANTWDNVTFEHPLGGMIHLQSATRTRIQMCMAWDSYNGIANSLISIERYSGTDPVKGTAVVGGVCTDTLIIGGPTAASDYPHAVAPAVPAYDISLDATTVHTTIVHPSKGALINLGGSTTPTIIGGSAYMKVYGTATTTAATALAGAGSPAGTPVATGSNDRSGLVTFGTGAAPTTGGLVQVTFGTPFAVAPTVMITPANGPTAGLLCAVESVSTTGFSLFAGSAPTANQANTHYGFYWQATS</sequence>
<dbReference type="SUPFAM" id="SSF51126">
    <property type="entry name" value="Pectin lyase-like"/>
    <property type="match status" value="1"/>
</dbReference>
<dbReference type="RefSeq" id="WP_212528701.1">
    <property type="nucleotide sequence ID" value="NZ_JAGSOG010000050.1"/>
</dbReference>
<reference evidence="2" key="1">
    <citation type="submission" date="2021-04" db="EMBL/GenBank/DDBJ databases">
        <title>Genome based classification of Actinospica acidithermotolerans sp. nov., an actinobacterium isolated from an Indonesian hot spring.</title>
        <authorList>
            <person name="Kusuma A.B."/>
            <person name="Putra K.E."/>
            <person name="Nafisah S."/>
            <person name="Loh J."/>
            <person name="Nouioui I."/>
            <person name="Goodfellow M."/>
        </authorList>
    </citation>
    <scope>NUCLEOTIDE SEQUENCE</scope>
    <source>
        <strain evidence="2">CSCA 57</strain>
    </source>
</reference>
<feature type="domain" description="Rhamnogalacturonase A/B/Epimerase-like pectate lyase" evidence="1">
    <location>
        <begin position="29"/>
        <end position="117"/>
    </location>
</feature>
<dbReference type="Proteomes" id="UP000675781">
    <property type="component" value="Unassembled WGS sequence"/>
</dbReference>
<comment type="caution">
    <text evidence="2">The sequence shown here is derived from an EMBL/GenBank/DDBJ whole genome shotgun (WGS) entry which is preliminary data.</text>
</comment>
<dbReference type="EMBL" id="JAGSOG010000050">
    <property type="protein sequence ID" value="MBR7834180.1"/>
    <property type="molecule type" value="Genomic_DNA"/>
</dbReference>
<accession>A0A941IMH6</accession>
<dbReference type="InterPro" id="IPR012334">
    <property type="entry name" value="Pectin_lyas_fold"/>
</dbReference>
<proteinExistence type="predicted"/>
<dbReference type="InterPro" id="IPR024535">
    <property type="entry name" value="RHGA/B-epi-like_pectate_lyase"/>
</dbReference>
<dbReference type="Gene3D" id="2.160.20.10">
    <property type="entry name" value="Single-stranded right-handed beta-helix, Pectin lyase-like"/>
    <property type="match status" value="1"/>
</dbReference>
<dbReference type="InterPro" id="IPR011050">
    <property type="entry name" value="Pectin_lyase_fold/virulence"/>
</dbReference>
<evidence type="ECO:0000259" key="1">
    <source>
        <dbReference type="Pfam" id="PF12708"/>
    </source>
</evidence>